<keyword evidence="1" id="KW-0472">Membrane</keyword>
<feature type="transmembrane region" description="Helical" evidence="1">
    <location>
        <begin position="12"/>
        <end position="32"/>
    </location>
</feature>
<feature type="transmembrane region" description="Helical" evidence="1">
    <location>
        <begin position="60"/>
        <end position="82"/>
    </location>
</feature>
<protein>
    <submittedName>
        <fullName evidence="2">Uncharacterized protein</fullName>
    </submittedName>
</protein>
<gene>
    <name evidence="2" type="ORF">KSB_25040</name>
</gene>
<dbReference type="RefSeq" id="WP_201370787.1">
    <property type="nucleotide sequence ID" value="NZ_BNJG01000001.1"/>
</dbReference>
<evidence type="ECO:0000256" key="1">
    <source>
        <dbReference type="SAM" id="Phobius"/>
    </source>
</evidence>
<comment type="caution">
    <text evidence="2">The sequence shown here is derived from an EMBL/GenBank/DDBJ whole genome shotgun (WGS) entry which is preliminary data.</text>
</comment>
<reference evidence="2 3" key="1">
    <citation type="journal article" date="2021" name="Int. J. Syst. Evol. Microbiol.">
        <title>Reticulibacter mediterranei gen. nov., sp. nov., within the new family Reticulibacteraceae fam. nov., and Ktedonospora formicarum gen. nov., sp. nov., Ktedonobacter robiniae sp. nov., Dictyobacter formicarum sp. nov. and Dictyobacter arantiisoli sp. nov., belonging to the class Ktedonobacteria.</title>
        <authorList>
            <person name="Yabe S."/>
            <person name="Zheng Y."/>
            <person name="Wang C.M."/>
            <person name="Sakai Y."/>
            <person name="Abe K."/>
            <person name="Yokota A."/>
            <person name="Donadio S."/>
            <person name="Cavaletti L."/>
            <person name="Monciardini P."/>
        </authorList>
    </citation>
    <scope>NUCLEOTIDE SEQUENCE [LARGE SCALE GENOMIC DNA]</scope>
    <source>
        <strain evidence="2 3">SOSP1-30</strain>
    </source>
</reference>
<name>A0ABQ3UMT0_9CHLR</name>
<accession>A0ABQ3UMT0</accession>
<feature type="transmembrane region" description="Helical" evidence="1">
    <location>
        <begin position="89"/>
        <end position="107"/>
    </location>
</feature>
<proteinExistence type="predicted"/>
<dbReference type="Proteomes" id="UP000654345">
    <property type="component" value="Unassembled WGS sequence"/>
</dbReference>
<keyword evidence="1" id="KW-0812">Transmembrane</keyword>
<feature type="transmembrane region" description="Helical" evidence="1">
    <location>
        <begin position="119"/>
        <end position="145"/>
    </location>
</feature>
<keyword evidence="3" id="KW-1185">Reference proteome</keyword>
<evidence type="ECO:0000313" key="3">
    <source>
        <dbReference type="Proteomes" id="UP000654345"/>
    </source>
</evidence>
<dbReference type="EMBL" id="BNJG01000001">
    <property type="protein sequence ID" value="GHO54029.1"/>
    <property type="molecule type" value="Genomic_DNA"/>
</dbReference>
<sequence>MLTRSLTLKTLLRSLGVICLLLSVYWTVRIVMANAGLLRVSIPIVVQDVLWWRDTMLGDWMTGVPFGGVLIYLGIGIGLLGISSERPRLAFWLLQVAVWCVGINLLYQTPGKRVTYAWGHLLALVVPVNIFWGIVTLAISLLLFIGYIPLTRFLRHVYAHAHAQVYLESGSNG</sequence>
<evidence type="ECO:0000313" key="2">
    <source>
        <dbReference type="EMBL" id="GHO54029.1"/>
    </source>
</evidence>
<organism evidence="2 3">
    <name type="scientific">Ktedonobacter robiniae</name>
    <dbReference type="NCBI Taxonomy" id="2778365"/>
    <lineage>
        <taxon>Bacteria</taxon>
        <taxon>Bacillati</taxon>
        <taxon>Chloroflexota</taxon>
        <taxon>Ktedonobacteria</taxon>
        <taxon>Ktedonobacterales</taxon>
        <taxon>Ktedonobacteraceae</taxon>
        <taxon>Ktedonobacter</taxon>
    </lineage>
</organism>
<keyword evidence="1" id="KW-1133">Transmembrane helix</keyword>